<dbReference type="Proteomes" id="UP000603545">
    <property type="component" value="Unassembled WGS sequence"/>
</dbReference>
<dbReference type="AlphaFoldDB" id="A0A8J6N512"/>
<dbReference type="PANTHER" id="PTHR37945:SF1">
    <property type="entry name" value="EXTRACELLULAR TUNGSTATE BINDING PROTEIN"/>
    <property type="match status" value="1"/>
</dbReference>
<dbReference type="Pfam" id="PF12849">
    <property type="entry name" value="PBP_like_2"/>
    <property type="match status" value="1"/>
</dbReference>
<proteinExistence type="predicted"/>
<evidence type="ECO:0000313" key="2">
    <source>
        <dbReference type="EMBL" id="MBC8198790.1"/>
    </source>
</evidence>
<evidence type="ECO:0000259" key="1">
    <source>
        <dbReference type="Pfam" id="PF12849"/>
    </source>
</evidence>
<dbReference type="InterPro" id="IPR052738">
    <property type="entry name" value="ABC-Tungstate_binding"/>
</dbReference>
<name>A0A8J6N512_9BACT</name>
<dbReference type="PANTHER" id="PTHR37945">
    <property type="entry name" value="EXTRACELLULAR TUNGSTATE BINDING PROTEIN"/>
    <property type="match status" value="1"/>
</dbReference>
<evidence type="ECO:0000313" key="3">
    <source>
        <dbReference type="Proteomes" id="UP000603545"/>
    </source>
</evidence>
<dbReference type="InterPro" id="IPR024370">
    <property type="entry name" value="PBP_domain"/>
</dbReference>
<dbReference type="Gene3D" id="3.40.190.10">
    <property type="entry name" value="Periplasmic binding protein-like II"/>
    <property type="match status" value="2"/>
</dbReference>
<comment type="caution">
    <text evidence="2">The sequence shown here is derived from an EMBL/GenBank/DDBJ whole genome shotgun (WGS) entry which is preliminary data.</text>
</comment>
<dbReference type="SUPFAM" id="SSF53850">
    <property type="entry name" value="Periplasmic binding protein-like II"/>
    <property type="match status" value="1"/>
</dbReference>
<organism evidence="2 3">
    <name type="scientific">Candidatus Desulfaltia bathyphila</name>
    <dbReference type="NCBI Taxonomy" id="2841697"/>
    <lineage>
        <taxon>Bacteria</taxon>
        <taxon>Pseudomonadati</taxon>
        <taxon>Thermodesulfobacteriota</taxon>
        <taxon>Desulfobacteria</taxon>
        <taxon>Desulfobacterales</taxon>
        <taxon>Desulfobacterales incertae sedis</taxon>
        <taxon>Candidatus Desulfaltia</taxon>
    </lineage>
</organism>
<dbReference type="EMBL" id="JACNLL010000024">
    <property type="protein sequence ID" value="MBC8198790.1"/>
    <property type="molecule type" value="Genomic_DNA"/>
</dbReference>
<gene>
    <name evidence="2" type="ORF">H8E80_01910</name>
</gene>
<accession>A0A8J6N512</accession>
<feature type="domain" description="PBP" evidence="1">
    <location>
        <begin position="31"/>
        <end position="275"/>
    </location>
</feature>
<sequence>MKKSVMWILTVIFMMCIVPGTTIGADKILKMSTTTSTQNSGLLDVLLPQLEKDTGIQIKVIAKGTGAAIRDGMDGNVDIIFVHAKSREEKFVKDGYGAYRLGVMHNDFVIVGPDADPVGIKGKRTAATVLKAIGKSKARFISRGDDSGTHTKEQALWKATGLSLKTVTTEIIKKGKKRKVSFQHPVGLGKWYLSIGQGMGKTLTYAEEKQAYTLVDRGTYLKYKYGRKEGLDLDILCEGDPELYNPYGIIPINPKKYPHVKFEMADRFAKWLVSPKAQGIIARYKIQGQQAFFPDAVPGAK</sequence>
<protein>
    <submittedName>
        <fullName evidence="2">Substrate-binding domain-containing protein</fullName>
    </submittedName>
</protein>
<reference evidence="2 3" key="1">
    <citation type="submission" date="2020-08" db="EMBL/GenBank/DDBJ databases">
        <title>Bridging the membrane lipid divide: bacteria of the FCB group superphylum have the potential to synthesize archaeal ether lipids.</title>
        <authorList>
            <person name="Villanueva L."/>
            <person name="Von Meijenfeldt F.A.B."/>
            <person name="Westbye A.B."/>
            <person name="Yadav S."/>
            <person name="Hopmans E.C."/>
            <person name="Dutilh B.E."/>
            <person name="Sinninghe Damste J.S."/>
        </authorList>
    </citation>
    <scope>NUCLEOTIDE SEQUENCE [LARGE SCALE GENOMIC DNA]</scope>
    <source>
        <strain evidence="2">NIOZ-UU82</strain>
    </source>
</reference>